<dbReference type="PANTHER" id="PTHR12110">
    <property type="entry name" value="HYDROXYPYRUVATE ISOMERASE"/>
    <property type="match status" value="1"/>
</dbReference>
<organism evidence="2 3">
    <name type="scientific">Xanthocytophaga flava</name>
    <dbReference type="NCBI Taxonomy" id="3048013"/>
    <lineage>
        <taxon>Bacteria</taxon>
        <taxon>Pseudomonadati</taxon>
        <taxon>Bacteroidota</taxon>
        <taxon>Cytophagia</taxon>
        <taxon>Cytophagales</taxon>
        <taxon>Rhodocytophagaceae</taxon>
        <taxon>Xanthocytophaga</taxon>
    </lineage>
</organism>
<dbReference type="InterPro" id="IPR036237">
    <property type="entry name" value="Xyl_isomerase-like_sf"/>
</dbReference>
<reference evidence="2" key="1">
    <citation type="submission" date="2023-05" db="EMBL/GenBank/DDBJ databases">
        <authorList>
            <person name="Zhang X."/>
        </authorList>
    </citation>
    <scope>NUCLEOTIDE SEQUENCE</scope>
    <source>
        <strain evidence="2">YF14B1</strain>
    </source>
</reference>
<comment type="caution">
    <text evidence="2">The sequence shown here is derived from an EMBL/GenBank/DDBJ whole genome shotgun (WGS) entry which is preliminary data.</text>
</comment>
<name>A0AAE3QR10_9BACT</name>
<dbReference type="SUPFAM" id="SSF51658">
    <property type="entry name" value="Xylose isomerase-like"/>
    <property type="match status" value="1"/>
</dbReference>
<accession>A0AAE3QR10</accession>
<evidence type="ECO:0000313" key="3">
    <source>
        <dbReference type="Proteomes" id="UP001241110"/>
    </source>
</evidence>
<dbReference type="InterPro" id="IPR013022">
    <property type="entry name" value="Xyl_isomerase-like_TIM-brl"/>
</dbReference>
<dbReference type="RefSeq" id="WP_313983015.1">
    <property type="nucleotide sequence ID" value="NZ_JASJOS010000010.1"/>
</dbReference>
<dbReference type="Gene3D" id="3.20.20.150">
    <property type="entry name" value="Divalent-metal-dependent TIM barrel enzymes"/>
    <property type="match status" value="1"/>
</dbReference>
<feature type="domain" description="Xylose isomerase-like TIM barrel" evidence="1">
    <location>
        <begin position="67"/>
        <end position="312"/>
    </location>
</feature>
<sequence length="318" mass="35184">MSLHRRDFLKQLGQASAAAAFLPVLGDALAASPKKMFFEISLAEWSLHKAIFGKQLSNLDFPVKAKKDFGITIVEYVNTCFFDGTHTFKENATNQTYLKELLMRCKDNGVRNHLIMCDAEGNLGDLDDAKRKQAVENHYKWVEAAKFLGCATIRVNAAGEGTADEVAKAATDGLGRLSEFAAKSKINVIVENHGGYSSDGQWLSKVMKAVNMKNCGTLPDFGNFCLKWQANHAGCDESYDRYKGTEELMPFAKGVSAKTYNFDEKGNEKDMDYTKLLKIVKQAGFKGIVGIEYEGSTLTEEEGIRKTKALLERVGETV</sequence>
<dbReference type="InterPro" id="IPR006311">
    <property type="entry name" value="TAT_signal"/>
</dbReference>
<dbReference type="Pfam" id="PF01261">
    <property type="entry name" value="AP_endonuc_2"/>
    <property type="match status" value="1"/>
</dbReference>
<dbReference type="PROSITE" id="PS51318">
    <property type="entry name" value="TAT"/>
    <property type="match status" value="1"/>
</dbReference>
<dbReference type="EMBL" id="JASJOS010000010">
    <property type="protein sequence ID" value="MDJ1483306.1"/>
    <property type="molecule type" value="Genomic_DNA"/>
</dbReference>
<dbReference type="InterPro" id="IPR050312">
    <property type="entry name" value="IolE/XylAMocC-like"/>
</dbReference>
<protein>
    <submittedName>
        <fullName evidence="2">TIM barrel protein</fullName>
    </submittedName>
</protein>
<dbReference type="PANTHER" id="PTHR12110:SF53">
    <property type="entry name" value="BLR5974 PROTEIN"/>
    <property type="match status" value="1"/>
</dbReference>
<proteinExistence type="predicted"/>
<evidence type="ECO:0000259" key="1">
    <source>
        <dbReference type="Pfam" id="PF01261"/>
    </source>
</evidence>
<gene>
    <name evidence="2" type="ORF">QNI16_22600</name>
</gene>
<dbReference type="Proteomes" id="UP001241110">
    <property type="component" value="Unassembled WGS sequence"/>
</dbReference>
<evidence type="ECO:0000313" key="2">
    <source>
        <dbReference type="EMBL" id="MDJ1483306.1"/>
    </source>
</evidence>
<dbReference type="AlphaFoldDB" id="A0AAE3QR10"/>